<feature type="compositionally biased region" description="Basic residues" evidence="1">
    <location>
        <begin position="27"/>
        <end position="36"/>
    </location>
</feature>
<evidence type="ECO:0000313" key="2">
    <source>
        <dbReference type="EMBL" id="KAL2850308.1"/>
    </source>
</evidence>
<keyword evidence="3" id="KW-1185">Reference proteome</keyword>
<dbReference type="Proteomes" id="UP001610446">
    <property type="component" value="Unassembled WGS sequence"/>
</dbReference>
<protein>
    <submittedName>
        <fullName evidence="2">Uncharacterized protein</fullName>
    </submittedName>
</protein>
<name>A0ABR4KDG0_9EURO</name>
<comment type="caution">
    <text evidence="2">The sequence shown here is derived from an EMBL/GenBank/DDBJ whole genome shotgun (WGS) entry which is preliminary data.</text>
</comment>
<feature type="region of interest" description="Disordered" evidence="1">
    <location>
        <begin position="1"/>
        <end position="70"/>
    </location>
</feature>
<evidence type="ECO:0000256" key="1">
    <source>
        <dbReference type="SAM" id="MobiDB-lite"/>
    </source>
</evidence>
<evidence type="ECO:0000313" key="3">
    <source>
        <dbReference type="Proteomes" id="UP001610446"/>
    </source>
</evidence>
<organism evidence="2 3">
    <name type="scientific">Aspergillus pseudoustus</name>
    <dbReference type="NCBI Taxonomy" id="1810923"/>
    <lineage>
        <taxon>Eukaryota</taxon>
        <taxon>Fungi</taxon>
        <taxon>Dikarya</taxon>
        <taxon>Ascomycota</taxon>
        <taxon>Pezizomycotina</taxon>
        <taxon>Eurotiomycetes</taxon>
        <taxon>Eurotiomycetidae</taxon>
        <taxon>Eurotiales</taxon>
        <taxon>Aspergillaceae</taxon>
        <taxon>Aspergillus</taxon>
        <taxon>Aspergillus subgen. Nidulantes</taxon>
    </lineage>
</organism>
<gene>
    <name evidence="2" type="ORF">BJY01DRAFT_210005</name>
</gene>
<proteinExistence type="predicted"/>
<dbReference type="EMBL" id="JBFXLU010000037">
    <property type="protein sequence ID" value="KAL2850308.1"/>
    <property type="molecule type" value="Genomic_DNA"/>
</dbReference>
<accession>A0ABR4KDG0</accession>
<reference evidence="2 3" key="1">
    <citation type="submission" date="2024-07" db="EMBL/GenBank/DDBJ databases">
        <title>Section-level genome sequencing and comparative genomics of Aspergillus sections Usti and Cavernicolus.</title>
        <authorList>
            <consortium name="Lawrence Berkeley National Laboratory"/>
            <person name="Nybo J.L."/>
            <person name="Vesth T.C."/>
            <person name="Theobald S."/>
            <person name="Frisvad J.C."/>
            <person name="Larsen T.O."/>
            <person name="Kjaerboelling I."/>
            <person name="Rothschild-Mancinelli K."/>
            <person name="Lyhne E.K."/>
            <person name="Kogle M.E."/>
            <person name="Barry K."/>
            <person name="Clum A."/>
            <person name="Na H."/>
            <person name="Ledsgaard L."/>
            <person name="Lin J."/>
            <person name="Lipzen A."/>
            <person name="Kuo A."/>
            <person name="Riley R."/>
            <person name="Mondo S."/>
            <person name="Labutti K."/>
            <person name="Haridas S."/>
            <person name="Pangalinan J."/>
            <person name="Salamov A.A."/>
            <person name="Simmons B.A."/>
            <person name="Magnuson J.K."/>
            <person name="Chen J."/>
            <person name="Drula E."/>
            <person name="Henrissat B."/>
            <person name="Wiebenga A."/>
            <person name="Lubbers R.J."/>
            <person name="Gomes A.C."/>
            <person name="Makela M.R."/>
            <person name="Stajich J."/>
            <person name="Grigoriev I.V."/>
            <person name="Mortensen U.H."/>
            <person name="De Vries R.P."/>
            <person name="Baker S.E."/>
            <person name="Andersen M.R."/>
        </authorList>
    </citation>
    <scope>NUCLEOTIDE SEQUENCE [LARGE SCALE GENOMIC DNA]</scope>
    <source>
        <strain evidence="2 3">CBS 123904</strain>
    </source>
</reference>
<sequence length="331" mass="37032">MKTTPPRPASVLDVDESGNPILSSKRSAARVTKKRHSDPGSRAPHTKQEEAKATTKTKSPQSAAPPTVIVGTSRCRGSIAELAASYKETVPLTIFSTSKDHSEQRNKVEGACFRKIFLTDETEILNPDAAYERQRYVKLVILISHQDEIHETPTIFAEQHLYGPKEKGEGGQEQAVVVHELMFGTSIRLGVEYVFPGCGDENRAFGKRDLFIRFQSLDASVFSQYIQRARYYGYDRHEVVQVTKHSLATGIEYDAVPLQGTTEVSPFKGYIEGGDLSSLLKVKKDSPAPVERYKDHGIELIKLTFRGFGRWTKDRQYGGNLVLYFVYTPQA</sequence>